<dbReference type="Pfam" id="PF15585">
    <property type="entry name" value="Imm7"/>
    <property type="match status" value="1"/>
</dbReference>
<name>A0A7X6A2W1_9ACTN</name>
<evidence type="ECO:0000313" key="1">
    <source>
        <dbReference type="EMBL" id="NIK59388.1"/>
    </source>
</evidence>
<sequence length="145" mass="16351">MARTRLVAVFEYHGWATLRDSQDDWTTGEAADNLSKTAYDAVASAIADVRNDLQLADLRVVNGSAQLWLAGLRNHRQDDVIEVFQRIAQAAPWSYGMLHVYDDEVQGENQNRWVVWVMKRGLALPEADPYLSPHIGVVEDDLEEA</sequence>
<dbReference type="InterPro" id="IPR028965">
    <property type="entry name" value="Imm7"/>
</dbReference>
<comment type="caution">
    <text evidence="1">The sequence shown here is derived from an EMBL/GenBank/DDBJ whole genome shotgun (WGS) entry which is preliminary data.</text>
</comment>
<proteinExistence type="predicted"/>
<organism evidence="1 2">
    <name type="scientific">Kribbella shirazensis</name>
    <dbReference type="NCBI Taxonomy" id="1105143"/>
    <lineage>
        <taxon>Bacteria</taxon>
        <taxon>Bacillati</taxon>
        <taxon>Actinomycetota</taxon>
        <taxon>Actinomycetes</taxon>
        <taxon>Propionibacteriales</taxon>
        <taxon>Kribbellaceae</taxon>
        <taxon>Kribbella</taxon>
    </lineage>
</organism>
<reference evidence="1 2" key="1">
    <citation type="submission" date="2020-03" db="EMBL/GenBank/DDBJ databases">
        <title>Sequencing the genomes of 1000 actinobacteria strains.</title>
        <authorList>
            <person name="Klenk H.-P."/>
        </authorList>
    </citation>
    <scope>NUCLEOTIDE SEQUENCE [LARGE SCALE GENOMIC DNA]</scope>
    <source>
        <strain evidence="1 2">DSM 45490</strain>
    </source>
</reference>
<dbReference type="RefSeq" id="WP_167211087.1">
    <property type="nucleotide sequence ID" value="NZ_JAASRO010000001.1"/>
</dbReference>
<gene>
    <name evidence="1" type="ORF">BJY22_005105</name>
</gene>
<dbReference type="EMBL" id="JAASRO010000001">
    <property type="protein sequence ID" value="NIK59388.1"/>
    <property type="molecule type" value="Genomic_DNA"/>
</dbReference>
<evidence type="ECO:0000313" key="2">
    <source>
        <dbReference type="Proteomes" id="UP000555407"/>
    </source>
</evidence>
<dbReference type="Proteomes" id="UP000555407">
    <property type="component" value="Unassembled WGS sequence"/>
</dbReference>
<evidence type="ECO:0008006" key="3">
    <source>
        <dbReference type="Google" id="ProtNLM"/>
    </source>
</evidence>
<accession>A0A7X6A2W1</accession>
<keyword evidence="2" id="KW-1185">Reference proteome</keyword>
<dbReference type="AlphaFoldDB" id="A0A7X6A2W1"/>
<protein>
    <recommendedName>
        <fullName evidence="3">Immunity protein 7 of polymorphic toxin system</fullName>
    </recommendedName>
</protein>